<accession>A0AC59ZUX5</accession>
<dbReference type="EMBL" id="OX596088">
    <property type="protein sequence ID" value="CAN0515192.1"/>
    <property type="molecule type" value="Genomic_DNA"/>
</dbReference>
<evidence type="ECO:0000313" key="1">
    <source>
        <dbReference type="EMBL" id="CAN0515192.1"/>
    </source>
</evidence>
<evidence type="ECO:0000313" key="2">
    <source>
        <dbReference type="Proteomes" id="UP001162501"/>
    </source>
</evidence>
<reference evidence="1" key="1">
    <citation type="submission" date="2023-05" db="EMBL/GenBank/DDBJ databases">
        <authorList>
            <consortium name="ELIXIR-Norway"/>
        </authorList>
    </citation>
    <scope>NUCLEOTIDE SEQUENCE</scope>
</reference>
<organism evidence="1 2">
    <name type="scientific">Rangifer tarandus platyrhynchus</name>
    <name type="common">Svalbard reindeer</name>
    <dbReference type="NCBI Taxonomy" id="3082113"/>
    <lineage>
        <taxon>Eukaryota</taxon>
        <taxon>Metazoa</taxon>
        <taxon>Chordata</taxon>
        <taxon>Craniata</taxon>
        <taxon>Vertebrata</taxon>
        <taxon>Euteleostomi</taxon>
        <taxon>Mammalia</taxon>
        <taxon>Eutheria</taxon>
        <taxon>Laurasiatheria</taxon>
        <taxon>Artiodactyla</taxon>
        <taxon>Ruminantia</taxon>
        <taxon>Pecora</taxon>
        <taxon>Cervidae</taxon>
        <taxon>Odocoileinae</taxon>
        <taxon>Rangifer</taxon>
    </lineage>
</organism>
<gene>
    <name evidence="1" type="ORF">MRATA1EN22A_LOCUS23409</name>
</gene>
<sequence length="99" mass="10982">MPWVHSPQHVSLLWFTGGESYRRRHRSFPGRAEETGSWHRQHLLISGPVGPKQAHPVPISLRGKVLPPSIAHSSLDCSEPSPPQADLVLSPPMILRRGS</sequence>
<dbReference type="Proteomes" id="UP001162501">
    <property type="component" value="Chromosome 4"/>
</dbReference>
<proteinExistence type="predicted"/>
<protein>
    <submittedName>
        <fullName evidence="1">Uncharacterized protein</fullName>
    </submittedName>
</protein>
<reference evidence="1" key="2">
    <citation type="submission" date="2025-03" db="EMBL/GenBank/DDBJ databases">
        <authorList>
            <consortium name="ELIXIR-Norway"/>
            <consortium name="Elixir Norway"/>
        </authorList>
    </citation>
    <scope>NUCLEOTIDE SEQUENCE</scope>
</reference>
<name>A0AC59ZUX5_RANTA</name>